<sequence length="298" mass="34612">MNTGRTLLESEDGRDTSEIDSERDPSFVPEDDFVDDISLVESSGEPIETSEQEVSDDEVALEQHLTIDKQMCSTKVRHYMKQYMPMEPHEWGFKFFVLAGVSAFACKFEIYTGLEKFENLQDDEPNLVVTSKIVLRLARIILRMKNYDYTMITTTQLFRLCHEYVATFDGEAISSLIWKDNISVTLISSFAGKNPVSRVRRFDRKEKKNIDVDCPYIITEYNRHMGGVDFLVTLMGRYKIRLKSRKWSMRLFYHLVDITLVNAWRVHFENGRAGSVKNQAEFRSEVAYHLCHLGSLNQ</sequence>
<keyword evidence="4" id="KW-1185">Reference proteome</keyword>
<dbReference type="PANTHER" id="PTHR47272:SF1">
    <property type="entry name" value="PIGGYBAC TRANSPOSABLE ELEMENT-DERIVED PROTEIN 3-LIKE"/>
    <property type="match status" value="1"/>
</dbReference>
<evidence type="ECO:0000259" key="2">
    <source>
        <dbReference type="Pfam" id="PF13843"/>
    </source>
</evidence>
<feature type="compositionally biased region" description="Basic and acidic residues" evidence="1">
    <location>
        <begin position="11"/>
        <end position="25"/>
    </location>
</feature>
<accession>A0AAV8WVJ7</accession>
<proteinExistence type="predicted"/>
<dbReference type="EMBL" id="JANEYF010004711">
    <property type="protein sequence ID" value="KAJ8930270.1"/>
    <property type="molecule type" value="Genomic_DNA"/>
</dbReference>
<feature type="region of interest" description="Disordered" evidence="1">
    <location>
        <begin position="1"/>
        <end position="30"/>
    </location>
</feature>
<dbReference type="InterPro" id="IPR029526">
    <property type="entry name" value="PGBD"/>
</dbReference>
<organism evidence="3 4">
    <name type="scientific">Rhamnusium bicolor</name>
    <dbReference type="NCBI Taxonomy" id="1586634"/>
    <lineage>
        <taxon>Eukaryota</taxon>
        <taxon>Metazoa</taxon>
        <taxon>Ecdysozoa</taxon>
        <taxon>Arthropoda</taxon>
        <taxon>Hexapoda</taxon>
        <taxon>Insecta</taxon>
        <taxon>Pterygota</taxon>
        <taxon>Neoptera</taxon>
        <taxon>Endopterygota</taxon>
        <taxon>Coleoptera</taxon>
        <taxon>Polyphaga</taxon>
        <taxon>Cucujiformia</taxon>
        <taxon>Chrysomeloidea</taxon>
        <taxon>Cerambycidae</taxon>
        <taxon>Lepturinae</taxon>
        <taxon>Rhagiini</taxon>
        <taxon>Rhamnusium</taxon>
    </lineage>
</organism>
<reference evidence="3" key="1">
    <citation type="journal article" date="2023" name="Insect Mol. Biol.">
        <title>Genome sequencing provides insights into the evolution of gene families encoding plant cell wall-degrading enzymes in longhorned beetles.</title>
        <authorList>
            <person name="Shin N.R."/>
            <person name="Okamura Y."/>
            <person name="Kirsch R."/>
            <person name="Pauchet Y."/>
        </authorList>
    </citation>
    <scope>NUCLEOTIDE SEQUENCE</scope>
    <source>
        <strain evidence="3">RBIC_L_NR</strain>
    </source>
</reference>
<evidence type="ECO:0000313" key="4">
    <source>
        <dbReference type="Proteomes" id="UP001162156"/>
    </source>
</evidence>
<dbReference type="AlphaFoldDB" id="A0AAV8WVJ7"/>
<evidence type="ECO:0000256" key="1">
    <source>
        <dbReference type="SAM" id="MobiDB-lite"/>
    </source>
</evidence>
<dbReference type="PANTHER" id="PTHR47272">
    <property type="entry name" value="DDE_TNP_1_7 DOMAIN-CONTAINING PROTEIN"/>
    <property type="match status" value="1"/>
</dbReference>
<feature type="domain" description="PiggyBac transposable element-derived protein" evidence="2">
    <location>
        <begin position="60"/>
        <end position="140"/>
    </location>
</feature>
<evidence type="ECO:0000313" key="3">
    <source>
        <dbReference type="EMBL" id="KAJ8930270.1"/>
    </source>
</evidence>
<gene>
    <name evidence="3" type="ORF">NQ314_016937</name>
</gene>
<protein>
    <recommendedName>
        <fullName evidence="2">PiggyBac transposable element-derived protein domain-containing protein</fullName>
    </recommendedName>
</protein>
<name>A0AAV8WVJ7_9CUCU</name>
<dbReference type="Pfam" id="PF13843">
    <property type="entry name" value="DDE_Tnp_1_7"/>
    <property type="match status" value="2"/>
</dbReference>
<dbReference type="Proteomes" id="UP001162156">
    <property type="component" value="Unassembled WGS sequence"/>
</dbReference>
<comment type="caution">
    <text evidence="3">The sequence shown here is derived from an EMBL/GenBank/DDBJ whole genome shotgun (WGS) entry which is preliminary data.</text>
</comment>
<feature type="domain" description="PiggyBac transposable element-derived protein" evidence="2">
    <location>
        <begin position="166"/>
        <end position="264"/>
    </location>
</feature>